<dbReference type="AlphaFoldDB" id="A0A1D8NJR2"/>
<dbReference type="Proteomes" id="UP000182444">
    <property type="component" value="Chromosome 1E"/>
</dbReference>
<proteinExistence type="predicted"/>
<sequence>MWLSYEIRCVFKFLVAITRPARTLLVCTPCYHRTKNKQKKTVFNIWCSKLWGFRPLYGANALVVCRSAPVKDSGLSYCTSTSKSTFTRGVCTRTSMPLIA</sequence>
<organism evidence="1 2">
    <name type="scientific">Yarrowia lipolytica</name>
    <name type="common">Candida lipolytica</name>
    <dbReference type="NCBI Taxonomy" id="4952"/>
    <lineage>
        <taxon>Eukaryota</taxon>
        <taxon>Fungi</taxon>
        <taxon>Dikarya</taxon>
        <taxon>Ascomycota</taxon>
        <taxon>Saccharomycotina</taxon>
        <taxon>Dipodascomycetes</taxon>
        <taxon>Dipodascales</taxon>
        <taxon>Dipodascales incertae sedis</taxon>
        <taxon>Yarrowia</taxon>
    </lineage>
</organism>
<dbReference type="RefSeq" id="XP_068139209.1">
    <property type="nucleotide sequence ID" value="XM_068283108.1"/>
</dbReference>
<name>A0A1D8NJR2_YARLL</name>
<accession>A0A1D8NJR2</accession>
<dbReference type="EMBL" id="CP017557">
    <property type="protein sequence ID" value="AOW05863.1"/>
    <property type="molecule type" value="Genomic_DNA"/>
</dbReference>
<evidence type="ECO:0000313" key="1">
    <source>
        <dbReference type="EMBL" id="AOW05863.1"/>
    </source>
</evidence>
<protein>
    <submittedName>
        <fullName evidence="1">Uncharacterized protein</fullName>
    </submittedName>
</protein>
<dbReference type="VEuPathDB" id="FungiDB:YALI1_E27981g"/>
<reference evidence="1 2" key="1">
    <citation type="journal article" date="2016" name="PLoS ONE">
        <title>Sequence Assembly of Yarrowia lipolytica Strain W29/CLIB89 Shows Transposable Element Diversity.</title>
        <authorList>
            <person name="Magnan C."/>
            <person name="Yu J."/>
            <person name="Chang I."/>
            <person name="Jahn E."/>
            <person name="Kanomata Y."/>
            <person name="Wu J."/>
            <person name="Zeller M."/>
            <person name="Oakes M."/>
            <person name="Baldi P."/>
            <person name="Sandmeyer S."/>
        </authorList>
    </citation>
    <scope>NUCLEOTIDE SEQUENCE [LARGE SCALE GENOMIC DNA]</scope>
    <source>
        <strain evidence="2">CLIB89(W29)</strain>
    </source>
</reference>
<evidence type="ECO:0000313" key="2">
    <source>
        <dbReference type="Proteomes" id="UP000182444"/>
    </source>
</evidence>
<gene>
    <name evidence="1" type="ORF">YALI1_E27981g</name>
</gene>
<dbReference type="GeneID" id="94583708"/>